<comment type="subcellular location">
    <subcellularLocation>
        <location evidence="1">Membrane</location>
        <topology evidence="1">Single-pass membrane protein</topology>
    </subcellularLocation>
</comment>
<organism evidence="7 8">
    <name type="scientific">Chlorobaculum limnaeum</name>
    <dbReference type="NCBI Taxonomy" id="274537"/>
    <lineage>
        <taxon>Bacteria</taxon>
        <taxon>Pseudomonadati</taxon>
        <taxon>Chlorobiota</taxon>
        <taxon>Chlorobiia</taxon>
        <taxon>Chlorobiales</taxon>
        <taxon>Chlorobiaceae</taxon>
        <taxon>Chlorobaculum</taxon>
    </lineage>
</organism>
<keyword evidence="8" id="KW-1185">Reference proteome</keyword>
<protein>
    <recommendedName>
        <fullName evidence="6">Bacterial virulence protein VirB8 domain-containing protein</fullName>
    </recommendedName>
</protein>
<dbReference type="GO" id="GO:0016020">
    <property type="term" value="C:membrane"/>
    <property type="evidence" value="ECO:0007669"/>
    <property type="project" value="UniProtKB-SubCell"/>
</dbReference>
<evidence type="ECO:0000256" key="2">
    <source>
        <dbReference type="ARBA" id="ARBA00022692"/>
    </source>
</evidence>
<dbReference type="SUPFAM" id="SSF54427">
    <property type="entry name" value="NTF2-like"/>
    <property type="match status" value="1"/>
</dbReference>
<feature type="transmembrane region" description="Helical" evidence="5">
    <location>
        <begin position="41"/>
        <end position="61"/>
    </location>
</feature>
<evidence type="ECO:0000313" key="8">
    <source>
        <dbReference type="Proteomes" id="UP000095185"/>
    </source>
</evidence>
<dbReference type="EMBL" id="CP017305">
    <property type="protein sequence ID" value="AOS84356.1"/>
    <property type="molecule type" value="Genomic_DNA"/>
</dbReference>
<reference evidence="7" key="1">
    <citation type="submission" date="2016-09" db="EMBL/GenBank/DDBJ databases">
        <title>Genome sequence of Chlorobaculum limnaeum.</title>
        <authorList>
            <person name="Liu Z."/>
            <person name="Tank M."/>
            <person name="Bryant D.A."/>
        </authorList>
    </citation>
    <scope>NUCLEOTIDE SEQUENCE [LARGE SCALE GENOMIC DNA]</scope>
    <source>
        <strain evidence="7">DSM 1677</strain>
    </source>
</reference>
<dbReference type="NCBIfam" id="NF010446">
    <property type="entry name" value="PRK13872.1"/>
    <property type="match status" value="1"/>
</dbReference>
<keyword evidence="4 5" id="KW-0472">Membrane</keyword>
<accession>A0A1D8CZJ4</accession>
<dbReference type="InterPro" id="IPR032710">
    <property type="entry name" value="NTF2-like_dom_sf"/>
</dbReference>
<dbReference type="AlphaFoldDB" id="A0A1D8CZJ4"/>
<keyword evidence="2 5" id="KW-0812">Transmembrane</keyword>
<evidence type="ECO:0000256" key="5">
    <source>
        <dbReference type="SAM" id="Phobius"/>
    </source>
</evidence>
<dbReference type="InterPro" id="IPR035658">
    <property type="entry name" value="TrbF"/>
</dbReference>
<dbReference type="OrthoDB" id="597581at2"/>
<keyword evidence="3 5" id="KW-1133">Transmembrane helix</keyword>
<dbReference type="Pfam" id="PF04335">
    <property type="entry name" value="VirB8"/>
    <property type="match status" value="1"/>
</dbReference>
<dbReference type="Proteomes" id="UP000095185">
    <property type="component" value="Chromosome"/>
</dbReference>
<dbReference type="InterPro" id="IPR007430">
    <property type="entry name" value="VirB8"/>
</dbReference>
<dbReference type="Gene3D" id="3.10.450.230">
    <property type="entry name" value="VirB8 protein"/>
    <property type="match status" value="1"/>
</dbReference>
<evidence type="ECO:0000259" key="6">
    <source>
        <dbReference type="Pfam" id="PF04335"/>
    </source>
</evidence>
<dbReference type="KEGG" id="clz:BIU88_09580"/>
<name>A0A1D8CZJ4_CHLLM</name>
<evidence type="ECO:0000256" key="4">
    <source>
        <dbReference type="ARBA" id="ARBA00023136"/>
    </source>
</evidence>
<evidence type="ECO:0000256" key="1">
    <source>
        <dbReference type="ARBA" id="ARBA00004167"/>
    </source>
</evidence>
<proteinExistence type="predicted"/>
<feature type="domain" description="Bacterial virulence protein VirB8" evidence="6">
    <location>
        <begin position="20"/>
        <end position="227"/>
    </location>
</feature>
<dbReference type="RefSeq" id="WP_069810548.1">
    <property type="nucleotide sequence ID" value="NZ_CP017305.1"/>
</dbReference>
<dbReference type="STRING" id="274537.BIU88_09580"/>
<gene>
    <name evidence="7" type="ORF">BIU88_09580</name>
</gene>
<sequence length="230" mass="26426">MKGTTRTWSSKGELDTPYKRAKQEWDDRIGDAVIQAKNWRLATFAVLLFIAMPAITGLVYVGSLPKQVPHIVEVAQDGSASYRGAIGKSWSEFTPSAASIKYHLQRFIQDTRTISSDKAVIKKNWLDAYRYVNSVGTNILNTYVQQKDPFKRADTERVSVEVLSMVPISSESWQVDWKESSWGVHGEPLEESYWRGIFRIRFIQPKSDEQMTANPIGMYIDEFHWSRINR</sequence>
<evidence type="ECO:0000313" key="7">
    <source>
        <dbReference type="EMBL" id="AOS84356.1"/>
    </source>
</evidence>
<dbReference type="CDD" id="cd16425">
    <property type="entry name" value="TrbF"/>
    <property type="match status" value="1"/>
</dbReference>
<evidence type="ECO:0000256" key="3">
    <source>
        <dbReference type="ARBA" id="ARBA00022989"/>
    </source>
</evidence>